<dbReference type="KEGG" id="mvl:KOY49_02590"/>
<accession>A0A8F1SAL5</accession>
<dbReference type="Proteomes" id="UP000677117">
    <property type="component" value="Chromosome"/>
</dbReference>
<keyword evidence="2" id="KW-1185">Reference proteome</keyword>
<reference evidence="1" key="1">
    <citation type="submission" date="2021-06" db="EMBL/GenBank/DDBJ databases">
        <title>An adapted protocol for Saccharibacteria cultivation: two new species join this phylum of Candidate Phyla Radiations.</title>
        <authorList>
            <person name="Ibrahim A."/>
            <person name="Maatouk M."/>
            <person name="Raoult D."/>
            <person name="Bittar F."/>
        </authorList>
    </citation>
    <scope>NUCLEOTIDE SEQUENCE</scope>
    <source>
        <strain evidence="1">IHU2</strain>
    </source>
</reference>
<gene>
    <name evidence="1" type="ORF">KOY49_02590</name>
</gene>
<protein>
    <submittedName>
        <fullName evidence="1">Uncharacterized protein</fullName>
    </submittedName>
</protein>
<evidence type="ECO:0000313" key="1">
    <source>
        <dbReference type="EMBL" id="QWQ31079.1"/>
    </source>
</evidence>
<evidence type="ECO:0000313" key="2">
    <source>
        <dbReference type="Proteomes" id="UP000677117"/>
    </source>
</evidence>
<dbReference type="RefSeq" id="WP_232735887.1">
    <property type="nucleotide sequence ID" value="NZ_CP076459.1"/>
</dbReference>
<dbReference type="AlphaFoldDB" id="A0A8F1SAL5"/>
<organism evidence="1 2">
    <name type="scientific">Candidatus Minimicrobia vallesae</name>
    <dbReference type="NCBI Taxonomy" id="2841264"/>
    <lineage>
        <taxon>Bacteria</taxon>
        <taxon>Candidatus Saccharimonadota</taxon>
        <taxon>Candidatus Saccharimonadota incertae sedis</taxon>
        <taxon>Candidatus Minimicrobia</taxon>
    </lineage>
</organism>
<name>A0A8F1SAL5_9BACT</name>
<dbReference type="EMBL" id="CP076459">
    <property type="protein sequence ID" value="QWQ31079.1"/>
    <property type="molecule type" value="Genomic_DNA"/>
</dbReference>
<sequence>MADIDQVAADSNFVADIVVAAELAADTVAADTEDAAEIVQRQDMDKHSSYGDY</sequence>
<proteinExistence type="predicted"/>